<dbReference type="AlphaFoldDB" id="A0A1R3JIB3"/>
<evidence type="ECO:0000313" key="1">
    <source>
        <dbReference type="EMBL" id="OMO94608.1"/>
    </source>
</evidence>
<keyword evidence="2" id="KW-1185">Reference proteome</keyword>
<sequence length="42" mass="3676">MVVLCSVAGSSTGSVPSLGGLSALASAGFPCSSAGGSDGSSG</sequence>
<name>A0A1R3JIB3_9ROSI</name>
<proteinExistence type="predicted"/>
<accession>A0A1R3JIB3</accession>
<evidence type="ECO:0000313" key="2">
    <source>
        <dbReference type="Proteomes" id="UP000187203"/>
    </source>
</evidence>
<reference evidence="2" key="1">
    <citation type="submission" date="2013-09" db="EMBL/GenBank/DDBJ databases">
        <title>Corchorus olitorius genome sequencing.</title>
        <authorList>
            <person name="Alam M."/>
            <person name="Haque M.S."/>
            <person name="Islam M.S."/>
            <person name="Emdad E.M."/>
            <person name="Islam M.M."/>
            <person name="Ahmed B."/>
            <person name="Halim A."/>
            <person name="Hossen Q.M.M."/>
            <person name="Hossain M.Z."/>
            <person name="Ahmed R."/>
            <person name="Khan M.M."/>
            <person name="Islam R."/>
            <person name="Rashid M.M."/>
            <person name="Khan S.A."/>
            <person name="Rahman M.S."/>
            <person name="Alam M."/>
            <person name="Yahiya A.S."/>
            <person name="Khan M.S."/>
            <person name="Azam M.S."/>
            <person name="Haque T."/>
            <person name="Lashkar M.Z.H."/>
            <person name="Akhand A.I."/>
            <person name="Morshed G."/>
            <person name="Roy S."/>
            <person name="Uddin K.S."/>
            <person name="Rabeya T."/>
            <person name="Hossain A.S."/>
            <person name="Chowdhury A."/>
            <person name="Snigdha A.R."/>
            <person name="Mortoza M.S."/>
            <person name="Matin S.A."/>
            <person name="Hoque S.M.E."/>
            <person name="Islam M.K."/>
            <person name="Roy D.K."/>
            <person name="Haider R."/>
            <person name="Moosa M.M."/>
            <person name="Elias S.M."/>
            <person name="Hasan A.M."/>
            <person name="Jahan S."/>
            <person name="Shafiuddin M."/>
            <person name="Mahmood N."/>
            <person name="Shommy N.S."/>
        </authorList>
    </citation>
    <scope>NUCLEOTIDE SEQUENCE [LARGE SCALE GENOMIC DNA]</scope>
    <source>
        <strain evidence="2">cv. O-4</strain>
    </source>
</reference>
<comment type="caution">
    <text evidence="1">The sequence shown here is derived from an EMBL/GenBank/DDBJ whole genome shotgun (WGS) entry which is preliminary data.</text>
</comment>
<protein>
    <submittedName>
        <fullName evidence="1">Uncharacterized protein</fullName>
    </submittedName>
</protein>
<gene>
    <name evidence="1" type="ORF">COLO4_16265</name>
</gene>
<dbReference type="EMBL" id="AWUE01015993">
    <property type="protein sequence ID" value="OMO94608.1"/>
    <property type="molecule type" value="Genomic_DNA"/>
</dbReference>
<organism evidence="1 2">
    <name type="scientific">Corchorus olitorius</name>
    <dbReference type="NCBI Taxonomy" id="93759"/>
    <lineage>
        <taxon>Eukaryota</taxon>
        <taxon>Viridiplantae</taxon>
        <taxon>Streptophyta</taxon>
        <taxon>Embryophyta</taxon>
        <taxon>Tracheophyta</taxon>
        <taxon>Spermatophyta</taxon>
        <taxon>Magnoliopsida</taxon>
        <taxon>eudicotyledons</taxon>
        <taxon>Gunneridae</taxon>
        <taxon>Pentapetalae</taxon>
        <taxon>rosids</taxon>
        <taxon>malvids</taxon>
        <taxon>Malvales</taxon>
        <taxon>Malvaceae</taxon>
        <taxon>Grewioideae</taxon>
        <taxon>Apeibeae</taxon>
        <taxon>Corchorus</taxon>
    </lineage>
</organism>
<dbReference type="Proteomes" id="UP000187203">
    <property type="component" value="Unassembled WGS sequence"/>
</dbReference>